<comment type="similarity">
    <text evidence="1">Belongs to the senescence regulator S40 family.</text>
</comment>
<proteinExistence type="inferred from homology"/>
<accession>A0A4S8JWY7</accession>
<organism evidence="3 4">
    <name type="scientific">Musa balbisiana</name>
    <name type="common">Banana</name>
    <dbReference type="NCBI Taxonomy" id="52838"/>
    <lineage>
        <taxon>Eukaryota</taxon>
        <taxon>Viridiplantae</taxon>
        <taxon>Streptophyta</taxon>
        <taxon>Embryophyta</taxon>
        <taxon>Tracheophyta</taxon>
        <taxon>Spermatophyta</taxon>
        <taxon>Magnoliopsida</taxon>
        <taxon>Liliopsida</taxon>
        <taxon>Zingiberales</taxon>
        <taxon>Musaceae</taxon>
        <taxon>Musa</taxon>
    </lineage>
</organism>
<evidence type="ECO:0000256" key="1">
    <source>
        <dbReference type="ARBA" id="ARBA00034773"/>
    </source>
</evidence>
<feature type="region of interest" description="Disordered" evidence="2">
    <location>
        <begin position="68"/>
        <end position="105"/>
    </location>
</feature>
<feature type="compositionally biased region" description="Polar residues" evidence="2">
    <location>
        <begin position="90"/>
        <end position="105"/>
    </location>
</feature>
<dbReference type="PANTHER" id="PTHR33083:SF116">
    <property type="entry name" value="OS04G0413900 PROTEIN"/>
    <property type="match status" value="1"/>
</dbReference>
<dbReference type="PANTHER" id="PTHR33083">
    <property type="entry name" value="EXPRESSED PROTEIN"/>
    <property type="match status" value="1"/>
</dbReference>
<gene>
    <name evidence="3" type="ORF">C4D60_Mb05t17880</name>
</gene>
<dbReference type="EMBL" id="PYDT01000003">
    <property type="protein sequence ID" value="THU66786.1"/>
    <property type="molecule type" value="Genomic_DNA"/>
</dbReference>
<evidence type="ECO:0000313" key="4">
    <source>
        <dbReference type="Proteomes" id="UP000317650"/>
    </source>
</evidence>
<protein>
    <submittedName>
        <fullName evidence="3">Uncharacterized protein</fullName>
    </submittedName>
</protein>
<evidence type="ECO:0000313" key="3">
    <source>
        <dbReference type="EMBL" id="THU66786.1"/>
    </source>
</evidence>
<keyword evidence="4" id="KW-1185">Reference proteome</keyword>
<evidence type="ECO:0000256" key="2">
    <source>
        <dbReference type="SAM" id="MobiDB-lite"/>
    </source>
</evidence>
<sequence length="208" mass="22670">MVERRDRKATDGSLTPESEDDGDIQLSRILLLRPLCGPLRRPPRTSAGAKLSGLELHEDDVFWIGFGPSSIDPPSQRTLHRRKRPPMASARTTPATSKTQTKNSLSVPVGEIDQQSAPVNVPAVPPEVKKAWEEDGDDYEMLPPHEIVARASGNGSPMIPFSVLKGAGRTLKGRDLRRVRNVVLQKTGSQGTAFLLQQNFGSFSNIAA</sequence>
<dbReference type="InterPro" id="IPR007608">
    <property type="entry name" value="Senescence_reg_S40"/>
</dbReference>
<dbReference type="AlphaFoldDB" id="A0A4S8JWY7"/>
<reference evidence="3 4" key="1">
    <citation type="journal article" date="2019" name="Nat. Plants">
        <title>Genome sequencing of Musa balbisiana reveals subgenome evolution and function divergence in polyploid bananas.</title>
        <authorList>
            <person name="Yao X."/>
        </authorList>
    </citation>
    <scope>NUCLEOTIDE SEQUENCE [LARGE SCALE GENOMIC DNA]</scope>
    <source>
        <strain evidence="4">cv. DH-PKW</strain>
        <tissue evidence="3">Leaves</tissue>
    </source>
</reference>
<feature type="compositionally biased region" description="Basic and acidic residues" evidence="2">
    <location>
        <begin position="1"/>
        <end position="10"/>
    </location>
</feature>
<feature type="region of interest" description="Disordered" evidence="2">
    <location>
        <begin position="1"/>
        <end position="25"/>
    </location>
</feature>
<dbReference type="Proteomes" id="UP000317650">
    <property type="component" value="Chromosome 5"/>
</dbReference>
<dbReference type="Pfam" id="PF04520">
    <property type="entry name" value="Senescence_reg"/>
    <property type="match status" value="1"/>
</dbReference>
<name>A0A4S8JWY7_MUSBA</name>
<comment type="caution">
    <text evidence="3">The sequence shown here is derived from an EMBL/GenBank/DDBJ whole genome shotgun (WGS) entry which is preliminary data.</text>
</comment>
<dbReference type="GO" id="GO:0010150">
    <property type="term" value="P:leaf senescence"/>
    <property type="evidence" value="ECO:0007669"/>
    <property type="project" value="UniProtKB-ARBA"/>
</dbReference>